<evidence type="ECO:0000259" key="12">
    <source>
        <dbReference type="PROSITE" id="PS52001"/>
    </source>
</evidence>
<dbReference type="GO" id="GO:0097504">
    <property type="term" value="C:Gemini of Cajal bodies"/>
    <property type="evidence" value="ECO:0007669"/>
    <property type="project" value="UniProtKB-SubCell"/>
</dbReference>
<dbReference type="EMBL" id="FR904289">
    <property type="protein sequence ID" value="CDQ57585.1"/>
    <property type="molecule type" value="Genomic_DNA"/>
</dbReference>
<comment type="function">
    <text evidence="9">The SMN complex catalyzes the assembly of small nuclear ribonucleoproteins (snRNPs), the building blocks of the spliceosome, and thereby plays an important role in the splicing of cellular pre-mRNAs. Most spliceosomal snRNPs contain a common set of Sm proteins SNRPB, SNRPD1, SNRPD2, SNRPD3, SNRPE, SNRPF and SNRPG that assemble in a heptameric protein ring on the Sm site of the small nuclear RNA to form the core snRNP (Sm core). In the cytosol, the Sm proteins SNRPD1, SNRPD2, SNRPE, SNRPF and SNRPG are trapped in an inactive 6S pICln-Sm complex by the chaperone CLNS1A that controls the assembly of the core snRNP. To assemble core snRNPs, the SMN complex accepts the trapped 5Sm proteins from CLNS1A forming an intermediate. Binding of snRNA inside 5Sm triggers eviction of the SMN complex, thereby allowing binding of SNRPD3 and SNRPB to complete assembly of the core snRNP.</text>
</comment>
<evidence type="ECO:0000256" key="8">
    <source>
        <dbReference type="ARBA" id="ARBA00034695"/>
    </source>
</evidence>
<name>A0A060VZ26_ONCMY</name>
<reference evidence="13 14" key="1">
    <citation type="journal article" date="2014" name="Nat. Commun.">
        <title>The rainbow trout genome provides novel insights into evolution after whole-genome duplication in vertebrates.</title>
        <authorList>
            <person name="Berthelot C."/>
            <person name="Brunet F."/>
            <person name="Chalopin D."/>
            <person name="Juanchich A."/>
            <person name="Bernard M."/>
            <person name="Noel B."/>
            <person name="Bento P."/>
            <person name="Da Silva C."/>
            <person name="Labadie K."/>
            <person name="Alberti A."/>
            <person name="Aury J.M."/>
            <person name="Louis A."/>
            <person name="Dehais P."/>
            <person name="Bardou P."/>
            <person name="Montfort J."/>
            <person name="Klopp C."/>
            <person name="Cabau C."/>
            <person name="Gaspin C."/>
            <person name="Thorgaard G.H."/>
            <person name="Boussaha M."/>
            <person name="Quillet E."/>
            <person name="Guyomard R."/>
            <person name="Galiana D."/>
            <person name="Bobe J."/>
            <person name="Volff J.N."/>
            <person name="Genet C."/>
            <person name="Wincker P."/>
            <person name="Jaillon O."/>
            <person name="Roest Crollius H."/>
            <person name="Guiguen Y."/>
        </authorList>
    </citation>
    <scope>NUCLEOTIDE SEQUENCE [LARGE SCALE GENOMIC DNA]</scope>
</reference>
<keyword evidence="5" id="KW-0507">mRNA processing</keyword>
<dbReference type="InterPro" id="IPR046857">
    <property type="entry name" value="Gemin6_Sm-like_dom"/>
</dbReference>
<evidence type="ECO:0000256" key="1">
    <source>
        <dbReference type="ARBA" id="ARBA00004496"/>
    </source>
</evidence>
<organism evidence="13 14">
    <name type="scientific">Oncorhynchus mykiss</name>
    <name type="common">Rainbow trout</name>
    <name type="synonym">Salmo gairdneri</name>
    <dbReference type="NCBI Taxonomy" id="8022"/>
    <lineage>
        <taxon>Eukaryota</taxon>
        <taxon>Metazoa</taxon>
        <taxon>Chordata</taxon>
        <taxon>Craniata</taxon>
        <taxon>Vertebrata</taxon>
        <taxon>Euteleostomi</taxon>
        <taxon>Actinopterygii</taxon>
        <taxon>Neopterygii</taxon>
        <taxon>Teleostei</taxon>
        <taxon>Protacanthopterygii</taxon>
        <taxon>Salmoniformes</taxon>
        <taxon>Salmonidae</taxon>
        <taxon>Salmoninae</taxon>
        <taxon>Oncorhynchus</taxon>
    </lineage>
</organism>
<dbReference type="PANTHER" id="PTHR14710:SF2">
    <property type="entry name" value="GEM-ASSOCIATED PROTEIN 6"/>
    <property type="match status" value="1"/>
</dbReference>
<dbReference type="GO" id="GO:0000387">
    <property type="term" value="P:spliceosomal snRNP assembly"/>
    <property type="evidence" value="ECO:0007669"/>
    <property type="project" value="TreeGrafter"/>
</dbReference>
<proteinExistence type="predicted"/>
<keyword evidence="3" id="KW-0963">Cytoplasm</keyword>
<sequence length="171" mass="19151">MDTWRQLKPLEWCKYVNKEVKVTAHEKQQHHGWVFTVDPVSASIVLVTFQEKGGTPMVRVVTGHAVQEVEVLQEGNEETAGRLRVIFTPPGAHAFGPEEVKHRKERLRLWLEKNRIPVEEKGEMLCVANVLTVSAPYGAEDCSSSNEIILARVQSLVESNPDSTPDQPANS</sequence>
<dbReference type="Pfam" id="PF06372">
    <property type="entry name" value="Gemin6"/>
    <property type="match status" value="1"/>
</dbReference>
<dbReference type="PaxDb" id="8022-A0A060VZ26"/>
<dbReference type="InterPro" id="IPR046856">
    <property type="entry name" value="Gemin6_C"/>
</dbReference>
<evidence type="ECO:0000256" key="9">
    <source>
        <dbReference type="ARBA" id="ARBA00059373"/>
    </source>
</evidence>
<evidence type="ECO:0000256" key="4">
    <source>
        <dbReference type="ARBA" id="ARBA00022553"/>
    </source>
</evidence>
<evidence type="ECO:0000256" key="3">
    <source>
        <dbReference type="ARBA" id="ARBA00022490"/>
    </source>
</evidence>
<dbReference type="Gene3D" id="2.30.30.100">
    <property type="match status" value="1"/>
</dbReference>
<evidence type="ECO:0000256" key="10">
    <source>
        <dbReference type="ARBA" id="ARBA00065613"/>
    </source>
</evidence>
<keyword evidence="6" id="KW-0508">mRNA splicing</keyword>
<dbReference type="CDD" id="cd11676">
    <property type="entry name" value="Gemin6"/>
    <property type="match status" value="1"/>
</dbReference>
<evidence type="ECO:0000256" key="2">
    <source>
        <dbReference type="ARBA" id="ARBA00004642"/>
    </source>
</evidence>
<keyword evidence="4" id="KW-0597">Phosphoprotein</keyword>
<evidence type="ECO:0000256" key="7">
    <source>
        <dbReference type="ARBA" id="ARBA00023242"/>
    </source>
</evidence>
<dbReference type="PROSITE" id="PS52001">
    <property type="entry name" value="AD"/>
    <property type="match status" value="1"/>
</dbReference>
<dbReference type="PANTHER" id="PTHR14710">
    <property type="entry name" value="GEM-ASSOCIATED PROTEIN 6"/>
    <property type="match status" value="1"/>
</dbReference>
<comment type="subunit">
    <text evidence="10">Part of the core SMN complex that contains SMN1, GEMIN2/SIP1, DDX20/GEMIN3, GEMIN4, GEMIN5, GEMIN6, GEMIN7, GEMIN8 and STRAP/UNRIP. Part of the SMN-Sm complex that contains SMN1, GEMIN2/SIP1, DDX20/GEMIN3, GEMIN4, GEMIN5, GEMIN6, GEMIN7, GEMIN8, STRAP/UNRIP and the Sm proteins SNRPB, SNRPD1, SNRPD2, SNRPD3, SNRPE, SNRPF and SNRPG. Interacts with GEMIN7; the interaction is direct. Interacts with GEMIN8; the interaction is direct. Interacts with SNRPB, SNRPD2, SNRPD3 and SNRPE; the interaction is direct.</text>
</comment>
<evidence type="ECO:0000256" key="5">
    <source>
        <dbReference type="ARBA" id="ARBA00022664"/>
    </source>
</evidence>
<evidence type="ECO:0000256" key="11">
    <source>
        <dbReference type="ARBA" id="ARBA00067670"/>
    </source>
</evidence>
<keyword evidence="7" id="KW-0539">Nucleus</keyword>
<dbReference type="InterPro" id="IPR047574">
    <property type="entry name" value="AD"/>
</dbReference>
<dbReference type="AlphaFoldDB" id="A0A060VZ26"/>
<evidence type="ECO:0000313" key="13">
    <source>
        <dbReference type="EMBL" id="CDQ57585.1"/>
    </source>
</evidence>
<evidence type="ECO:0000313" key="14">
    <source>
        <dbReference type="Proteomes" id="UP000193380"/>
    </source>
</evidence>
<dbReference type="GO" id="GO:0000245">
    <property type="term" value="P:spliceosomal complex assembly"/>
    <property type="evidence" value="ECO:0007669"/>
    <property type="project" value="InterPro"/>
</dbReference>
<dbReference type="STRING" id="8022.A0A060VZ26"/>
<comment type="subcellular location">
    <subcellularLocation>
        <location evidence="1">Cytoplasm</location>
    </subcellularLocation>
    <subcellularLocation>
        <location evidence="8">Nucleus</location>
        <location evidence="8">Gem</location>
    </subcellularLocation>
    <subcellularLocation>
        <location evidence="2">Nucleus</location>
        <location evidence="2">Nucleoplasm</location>
    </subcellularLocation>
</comment>
<gene>
    <name evidence="13" type="ORF">GSONMT00073300001</name>
</gene>
<dbReference type="Proteomes" id="UP000193380">
    <property type="component" value="Chromosome 17"/>
</dbReference>
<accession>A0A060VZ26</accession>
<dbReference type="InterPro" id="IPR009422">
    <property type="entry name" value="Gemin6"/>
</dbReference>
<dbReference type="FunFam" id="2.30.30.100:FF:000038">
    <property type="entry name" value="Gem-associated protein 6"/>
    <property type="match status" value="1"/>
</dbReference>
<dbReference type="GO" id="GO:0032797">
    <property type="term" value="C:SMN complex"/>
    <property type="evidence" value="ECO:0007669"/>
    <property type="project" value="TreeGrafter"/>
</dbReference>
<dbReference type="Pfam" id="PF20417">
    <property type="entry name" value="Gemin6_C"/>
    <property type="match status" value="1"/>
</dbReference>
<protein>
    <recommendedName>
        <fullName evidence="11">Gem-associated protein 6</fullName>
    </recommendedName>
</protein>
<feature type="domain" description="AD" evidence="12">
    <location>
        <begin position="70"/>
        <end position="165"/>
    </location>
</feature>
<evidence type="ECO:0000256" key="6">
    <source>
        <dbReference type="ARBA" id="ARBA00023187"/>
    </source>
</evidence>